<comment type="caution">
    <text evidence="2">The sequence shown here is derived from an EMBL/GenBank/DDBJ whole genome shotgun (WGS) entry which is preliminary data.</text>
</comment>
<dbReference type="EMBL" id="CAMKVN010000157">
    <property type="protein sequence ID" value="CAI2164448.1"/>
    <property type="molecule type" value="Genomic_DNA"/>
</dbReference>
<accession>A0A9W4SDG2</accession>
<gene>
    <name evidence="2" type="ORF">FWILDA_LOCUS1572</name>
</gene>
<evidence type="ECO:0000256" key="1">
    <source>
        <dbReference type="SAM" id="MobiDB-lite"/>
    </source>
</evidence>
<feature type="compositionally biased region" description="Basic and acidic residues" evidence="1">
    <location>
        <begin position="58"/>
        <end position="68"/>
    </location>
</feature>
<evidence type="ECO:0000313" key="3">
    <source>
        <dbReference type="Proteomes" id="UP001153678"/>
    </source>
</evidence>
<reference evidence="2" key="1">
    <citation type="submission" date="2022-08" db="EMBL/GenBank/DDBJ databases">
        <authorList>
            <person name="Kallberg Y."/>
            <person name="Tangrot J."/>
            <person name="Rosling A."/>
        </authorList>
    </citation>
    <scope>NUCLEOTIDE SEQUENCE</scope>
    <source>
        <strain evidence="2">Wild A</strain>
    </source>
</reference>
<dbReference type="Proteomes" id="UP001153678">
    <property type="component" value="Unassembled WGS sequence"/>
</dbReference>
<sequence length="68" mass="7871">MFIKTPQTDDITVKPTSSTGLIEKKVQKPWMLTHQPLTTAKGKQKEENLSVKQTNKTFDNDKAYNEYR</sequence>
<organism evidence="2 3">
    <name type="scientific">Funneliformis geosporum</name>
    <dbReference type="NCBI Taxonomy" id="1117311"/>
    <lineage>
        <taxon>Eukaryota</taxon>
        <taxon>Fungi</taxon>
        <taxon>Fungi incertae sedis</taxon>
        <taxon>Mucoromycota</taxon>
        <taxon>Glomeromycotina</taxon>
        <taxon>Glomeromycetes</taxon>
        <taxon>Glomerales</taxon>
        <taxon>Glomeraceae</taxon>
        <taxon>Funneliformis</taxon>
    </lineage>
</organism>
<protein>
    <submittedName>
        <fullName evidence="2">467_t:CDS:1</fullName>
    </submittedName>
</protein>
<evidence type="ECO:0000313" key="2">
    <source>
        <dbReference type="EMBL" id="CAI2164448.1"/>
    </source>
</evidence>
<feature type="region of interest" description="Disordered" evidence="1">
    <location>
        <begin position="37"/>
        <end position="68"/>
    </location>
</feature>
<name>A0A9W4SDG2_9GLOM</name>
<proteinExistence type="predicted"/>
<dbReference type="AlphaFoldDB" id="A0A9W4SDG2"/>
<feature type="non-terminal residue" evidence="2">
    <location>
        <position position="68"/>
    </location>
</feature>
<keyword evidence="3" id="KW-1185">Reference proteome</keyword>